<keyword evidence="2" id="KW-1185">Reference proteome</keyword>
<evidence type="ECO:0000313" key="2">
    <source>
        <dbReference type="Proteomes" id="UP001062846"/>
    </source>
</evidence>
<gene>
    <name evidence="1" type="ORF">RHMOL_Rhmol10G0264800</name>
</gene>
<name>A0ACC0M6T0_RHOML</name>
<proteinExistence type="predicted"/>
<dbReference type="EMBL" id="CM046397">
    <property type="protein sequence ID" value="KAI8536535.1"/>
    <property type="molecule type" value="Genomic_DNA"/>
</dbReference>
<protein>
    <submittedName>
        <fullName evidence="1">Uncharacterized protein</fullName>
    </submittedName>
</protein>
<evidence type="ECO:0000313" key="1">
    <source>
        <dbReference type="EMBL" id="KAI8536535.1"/>
    </source>
</evidence>
<accession>A0ACC0M6T0</accession>
<dbReference type="Proteomes" id="UP001062846">
    <property type="component" value="Chromosome 10"/>
</dbReference>
<reference evidence="1" key="1">
    <citation type="submission" date="2022-02" db="EMBL/GenBank/DDBJ databases">
        <title>Plant Genome Project.</title>
        <authorList>
            <person name="Zhang R.-G."/>
        </authorList>
    </citation>
    <scope>NUCLEOTIDE SEQUENCE</scope>
    <source>
        <strain evidence="1">AT1</strain>
    </source>
</reference>
<comment type="caution">
    <text evidence="1">The sequence shown here is derived from an EMBL/GenBank/DDBJ whole genome shotgun (WGS) entry which is preliminary data.</text>
</comment>
<organism evidence="1 2">
    <name type="scientific">Rhododendron molle</name>
    <name type="common">Chinese azalea</name>
    <name type="synonym">Azalea mollis</name>
    <dbReference type="NCBI Taxonomy" id="49168"/>
    <lineage>
        <taxon>Eukaryota</taxon>
        <taxon>Viridiplantae</taxon>
        <taxon>Streptophyta</taxon>
        <taxon>Embryophyta</taxon>
        <taxon>Tracheophyta</taxon>
        <taxon>Spermatophyta</taxon>
        <taxon>Magnoliopsida</taxon>
        <taxon>eudicotyledons</taxon>
        <taxon>Gunneridae</taxon>
        <taxon>Pentapetalae</taxon>
        <taxon>asterids</taxon>
        <taxon>Ericales</taxon>
        <taxon>Ericaceae</taxon>
        <taxon>Ericoideae</taxon>
        <taxon>Rhodoreae</taxon>
        <taxon>Rhododendron</taxon>
    </lineage>
</organism>
<sequence>MEDCQVSLSDFMFGVSCAKELISPSILKLSLRLLKVTQLMILCWGRRRRRRQRMPY</sequence>